<keyword evidence="3" id="KW-1185">Reference proteome</keyword>
<gene>
    <name evidence="2" type="ORF">ACETWP_02375</name>
</gene>
<evidence type="ECO:0000313" key="2">
    <source>
        <dbReference type="EMBL" id="MFB0833422.1"/>
    </source>
</evidence>
<dbReference type="Proteomes" id="UP001575652">
    <property type="component" value="Unassembled WGS sequence"/>
</dbReference>
<evidence type="ECO:0000256" key="1">
    <source>
        <dbReference type="SAM" id="MobiDB-lite"/>
    </source>
</evidence>
<dbReference type="RefSeq" id="WP_373970593.1">
    <property type="nucleotide sequence ID" value="NZ_JBHDLJ010000002.1"/>
</dbReference>
<dbReference type="EMBL" id="JBHDLJ010000002">
    <property type="protein sequence ID" value="MFB0833422.1"/>
    <property type="molecule type" value="Genomic_DNA"/>
</dbReference>
<accession>A0ABV4UMD3</accession>
<feature type="compositionally biased region" description="Basic and acidic residues" evidence="1">
    <location>
        <begin position="1"/>
        <end position="37"/>
    </location>
</feature>
<protein>
    <submittedName>
        <fullName evidence="2">Zinc transporter permease</fullName>
    </submittedName>
</protein>
<name>A0ABV4UMD3_9MICC</name>
<organism evidence="2 3">
    <name type="scientific">Arthrobacter halodurans</name>
    <dbReference type="NCBI Taxonomy" id="516699"/>
    <lineage>
        <taxon>Bacteria</taxon>
        <taxon>Bacillati</taxon>
        <taxon>Actinomycetota</taxon>
        <taxon>Actinomycetes</taxon>
        <taxon>Micrococcales</taxon>
        <taxon>Micrococcaceae</taxon>
        <taxon>Arthrobacter</taxon>
    </lineage>
</organism>
<proteinExistence type="predicted"/>
<evidence type="ECO:0000313" key="3">
    <source>
        <dbReference type="Proteomes" id="UP001575652"/>
    </source>
</evidence>
<feature type="region of interest" description="Disordered" evidence="1">
    <location>
        <begin position="1"/>
        <end position="51"/>
    </location>
</feature>
<reference evidence="2 3" key="1">
    <citation type="submission" date="2024-09" db="EMBL/GenBank/DDBJ databases">
        <authorList>
            <person name="Salinas-Garcia M.A."/>
            <person name="Prieme A."/>
        </authorList>
    </citation>
    <scope>NUCLEOTIDE SEQUENCE [LARGE SCALE GENOMIC DNA]</scope>
    <source>
        <strain evidence="2 3">DSM 21081</strain>
    </source>
</reference>
<comment type="caution">
    <text evidence="2">The sequence shown here is derived from an EMBL/GenBank/DDBJ whole genome shotgun (WGS) entry which is preliminary data.</text>
</comment>
<sequence>MTEETKIEHTLSEHTHGTDGCKHETLTHGGHVDCVHDGHRHAEHRDHYDEH</sequence>